<dbReference type="InterPro" id="IPR008707">
    <property type="entry name" value="B-propeller_PilY1"/>
</dbReference>
<evidence type="ECO:0000256" key="2">
    <source>
        <dbReference type="ARBA" id="ARBA00022837"/>
    </source>
</evidence>
<evidence type="ECO:0000256" key="3">
    <source>
        <dbReference type="SAM" id="SignalP"/>
    </source>
</evidence>
<reference evidence="5 6" key="1">
    <citation type="submission" date="2024-04" db="EMBL/GenBank/DDBJ databases">
        <title>Marinobacter sp. SBY-1.</title>
        <authorList>
            <person name="Pan C."/>
        </authorList>
    </citation>
    <scope>NUCLEOTIDE SEQUENCE [LARGE SCALE GENOMIC DNA]</scope>
    <source>
        <strain evidence="5 6">SBY-1</strain>
    </source>
</reference>
<gene>
    <name evidence="5" type="ORF">AAGT77_03580</name>
</gene>
<protein>
    <submittedName>
        <fullName evidence="5">PilC/PilY family type IV pilus protein</fullName>
    </submittedName>
</protein>
<evidence type="ECO:0000313" key="5">
    <source>
        <dbReference type="EMBL" id="XAF54642.1"/>
    </source>
</evidence>
<dbReference type="InterPro" id="IPR036465">
    <property type="entry name" value="vWFA_dom_sf"/>
</dbReference>
<dbReference type="Pfam" id="PF05567">
    <property type="entry name" value="T4P_PilY1"/>
    <property type="match status" value="1"/>
</dbReference>
<dbReference type="EMBL" id="CP152380">
    <property type="protein sequence ID" value="XAF54642.1"/>
    <property type="molecule type" value="Genomic_DNA"/>
</dbReference>
<dbReference type="Proteomes" id="UP001445268">
    <property type="component" value="Chromosome"/>
</dbReference>
<feature type="signal peptide" evidence="3">
    <location>
        <begin position="1"/>
        <end position="28"/>
    </location>
</feature>
<sequence>MNVKNFFRQGLKSSLVAMFVAWPAIGWSATVADRPLFIDAAVDHNLMFVIDDSGSMDYEVIAPSVGVQGDITNYYLFDPGYDRPYKDGDRLYNSWYSFQKRYYYLRSGTYNLQYYDPGAEYKPWPSGANNTFADADITDARMDAGFGSRSESYDLTATNTLGLGSDNIPATFFVVNKTAEVFETSSEFEECSSEWEGITSDGYCGKWVYVCTRYRGNGSCREGYWDLQLASNPQPVIVSETKLLSCSSVESNQYNDWRQENKTYLFKDASGNVIPSRKMGFAPDGTCIQRLELVDDTNGANKAEVYAALNGTGSVDDFFAEQQQNFANWFSYYRRRHQVIRGAVAESVKNLENMRLGIFWINDSSPSVTMYNSDSGGESFLDANYGRFVDGTYTALGTPNRQALDRAGKLFADENVRGTLECRKNFALLFTDGYSSNPGSSWNFGNADKDADAPFANSKYSGTLGDVAYYYNQGLRTAAGAILPGGEMRVDAACGTGAEKPWMDCNRDFHMNTFTVALGMKGDKFAGRGYSKVMDAHNNPPDWGSTNMNSFGGESQIDDLYHAAVNGKGEYYDAQSTTELVKALEAAIDDVQQQQGSGSNVSFNTTSLKSGGYIFSAQFTSQIWTGTLKAEAIDKDGVVSSEKWDAATILNARDLSTDPRLILTNNGSGVTFDWANLTTTQKADLKAGGSDALGQARLSFIKGNKVTSAEGVTFRDRKSRLGAIINSAPVYVGEPNRIWPDKTMFGATPYSAFKTSKKSRTKAVYVGANDGMLHGFDADTGEELLAYIPGFLYSTNANKGLSALTDPNLDFQSYVDLPLNTSDVYANGAWRSIVIGGSRGATPGIFALDVTDPSSFSAANAGSTVMWEFSGNNNLGNMTEAVQIALLKWADGDYRWSAVFSNGYGAPSGKNGLFVLDIENPGNYEFIEVANGAGLSAPRLVDFMDVNGDPNSDGVADRVYAGDLEGRLWAIDLSGGKNSWGVLYNGNPLFVAKDNLGNAQPITAQPDIARNTYKKDLNDPNLLVFFGTGKYLDASDIPAAGATSQTQTFYGISDRGTSVDSNGNPLARDDLALRTFTGGSIMVDGEPRPVRKTDGAALDWATKFGWYVDLPSSGERLSEAPVVRGNYVVFASTIPVGGDPCGGGGSSFLTALQLDGSTDSSKSIIDVNNDGTLDGDDQGWAGVYYGDGIITGLSFIDNLLIAPDTAANKTPFLTDFGAGLSGTRRVGWHELID</sequence>
<proteinExistence type="predicted"/>
<keyword evidence="3" id="KW-0732">Signal</keyword>
<accession>A0ABZ3E4N8</accession>
<keyword evidence="2" id="KW-0106">Calcium</keyword>
<keyword evidence="1" id="KW-0479">Metal-binding</keyword>
<keyword evidence="6" id="KW-1185">Reference proteome</keyword>
<feature type="domain" description="PilY1 beta-propeller" evidence="4">
    <location>
        <begin position="721"/>
        <end position="1057"/>
    </location>
</feature>
<feature type="chain" id="PRO_5047157415" evidence="3">
    <location>
        <begin position="29"/>
        <end position="1233"/>
    </location>
</feature>
<evidence type="ECO:0000256" key="1">
    <source>
        <dbReference type="ARBA" id="ARBA00022723"/>
    </source>
</evidence>
<dbReference type="Gene3D" id="3.40.50.410">
    <property type="entry name" value="von Willebrand factor, type A domain"/>
    <property type="match status" value="1"/>
</dbReference>
<name>A0ABZ3E4N8_9GAMM</name>
<organism evidence="5 6">
    <name type="scientific">Marinobacter alkaliphilus</name>
    <dbReference type="NCBI Taxonomy" id="254719"/>
    <lineage>
        <taxon>Bacteria</taxon>
        <taxon>Pseudomonadati</taxon>
        <taxon>Pseudomonadota</taxon>
        <taxon>Gammaproteobacteria</taxon>
        <taxon>Pseudomonadales</taxon>
        <taxon>Marinobacteraceae</taxon>
        <taxon>Marinobacter</taxon>
    </lineage>
</organism>
<evidence type="ECO:0000313" key="6">
    <source>
        <dbReference type="Proteomes" id="UP001445268"/>
    </source>
</evidence>
<dbReference type="RefSeq" id="WP_342631861.1">
    <property type="nucleotide sequence ID" value="NZ_CP152380.1"/>
</dbReference>
<evidence type="ECO:0000259" key="4">
    <source>
        <dbReference type="Pfam" id="PF05567"/>
    </source>
</evidence>